<gene>
    <name evidence="1" type="ORF">JW498_19895</name>
</gene>
<comment type="caution">
    <text evidence="1">The sequence shown here is derived from an EMBL/GenBank/DDBJ whole genome shotgun (WGS) entry which is preliminary data.</text>
</comment>
<evidence type="ECO:0000313" key="1">
    <source>
        <dbReference type="EMBL" id="MBN0989635.1"/>
    </source>
</evidence>
<keyword evidence="2" id="KW-1185">Reference proteome</keyword>
<proteinExistence type="predicted"/>
<evidence type="ECO:0000313" key="2">
    <source>
        <dbReference type="Proteomes" id="UP000760472"/>
    </source>
</evidence>
<accession>A0ABS2WD43</accession>
<dbReference type="RefSeq" id="WP_205214412.1">
    <property type="nucleotide sequence ID" value="NZ_JAFFZP010000047.1"/>
</dbReference>
<dbReference type="EMBL" id="JAFFZP010000047">
    <property type="protein sequence ID" value="MBN0989635.1"/>
    <property type="molecule type" value="Genomic_DNA"/>
</dbReference>
<organism evidence="1 2">
    <name type="scientific">Amphritea pacifica</name>
    <dbReference type="NCBI Taxonomy" id="2811233"/>
    <lineage>
        <taxon>Bacteria</taxon>
        <taxon>Pseudomonadati</taxon>
        <taxon>Pseudomonadota</taxon>
        <taxon>Gammaproteobacteria</taxon>
        <taxon>Oceanospirillales</taxon>
        <taxon>Oceanospirillaceae</taxon>
        <taxon>Amphritea</taxon>
    </lineage>
</organism>
<dbReference type="Proteomes" id="UP000760472">
    <property type="component" value="Unassembled WGS sequence"/>
</dbReference>
<name>A0ABS2WD43_9GAMM</name>
<reference evidence="1 2" key="1">
    <citation type="submission" date="2021-02" db="EMBL/GenBank/DDBJ databases">
        <title>A novel species of genus Amphritea isolated from a fishpond in China.</title>
        <authorList>
            <person name="Lu H."/>
        </authorList>
    </citation>
    <scope>NUCLEOTIDE SEQUENCE [LARGE SCALE GENOMIC DNA]</scope>
    <source>
        <strain evidence="1 2">RP18W</strain>
    </source>
</reference>
<sequence>MTFKSTFNESFGDAVSDATAATAAYAAQDVLSDPENHTDLEKISATASVAAAALSKLPGVGAAMLASKATALAISSSIANVAEDHKTGDVSWTDYVAVAGAFLSRIPGVHVIKGTDLFIQCRCK</sequence>
<protein>
    <submittedName>
        <fullName evidence="1">Uncharacterized protein</fullName>
    </submittedName>
</protein>